<protein>
    <recommendedName>
        <fullName evidence="4">Terpene synthase</fullName>
        <ecNumber evidence="4">4.2.3.-</ecNumber>
    </recommendedName>
</protein>
<dbReference type="Gene3D" id="1.10.600.10">
    <property type="entry name" value="Farnesyl Diphosphate Synthase"/>
    <property type="match status" value="1"/>
</dbReference>
<sequence length="367" mass="42014">MATVHKQTSLYAQSPYTQVRLPDLFILFLSEPPAINPHYADVRGESEAWVADKCLMNERSRKTLTRCNFALFLSIAAPEADPEELRTIVDWGNWVFPFDDLFDNGDLKDDPKRAQLMIDGLLHKMREGFEHFPPVMRDPLIDVHNSVWDRLVQDAPKGVQRRFAKAMNDYGYGVLSQVEVCSLDQNLSLEEVLALRRWSAGVSPLFPLVEYAHKLCIPDEVFECPSIQQIEQAGVDFVVLQNDILSYCKEEREGVMHNFVAVCRNSGMSAQASFDELGRMLQSRFRNCYLAMASLPSWGPEIDAQVQNYIRGILNVVKANLHWSFSSGRYFGKAVDEVRRTMHVQVQAREADIVHPIPDHKFMMHHE</sequence>
<dbReference type="GO" id="GO:0046872">
    <property type="term" value="F:metal ion binding"/>
    <property type="evidence" value="ECO:0007669"/>
    <property type="project" value="UniProtKB-KW"/>
</dbReference>
<dbReference type="AlphaFoldDB" id="A0A9W9HMZ5"/>
<comment type="caution">
    <text evidence="5">The sequence shown here is derived from an EMBL/GenBank/DDBJ whole genome shotgun (WGS) entry which is preliminary data.</text>
</comment>
<dbReference type="InterPro" id="IPR034686">
    <property type="entry name" value="Terpene_cyclase-like_2"/>
</dbReference>
<evidence type="ECO:0000256" key="1">
    <source>
        <dbReference type="ARBA" id="ARBA00001946"/>
    </source>
</evidence>
<evidence type="ECO:0000256" key="3">
    <source>
        <dbReference type="ARBA" id="ARBA00022842"/>
    </source>
</evidence>
<dbReference type="Proteomes" id="UP001146351">
    <property type="component" value="Unassembled WGS sequence"/>
</dbReference>
<evidence type="ECO:0000256" key="4">
    <source>
        <dbReference type="RuleBase" id="RU366034"/>
    </source>
</evidence>
<keyword evidence="4" id="KW-0479">Metal-binding</keyword>
<comment type="cofactor">
    <cofactor evidence="1 4">
        <name>Mg(2+)</name>
        <dbReference type="ChEBI" id="CHEBI:18420"/>
    </cofactor>
</comment>
<dbReference type="Pfam" id="PF19086">
    <property type="entry name" value="Terpene_syn_C_2"/>
    <property type="match status" value="1"/>
</dbReference>
<comment type="similarity">
    <text evidence="2 4">Belongs to the terpene synthase family.</text>
</comment>
<proteinExistence type="inferred from homology"/>
<reference evidence="5" key="1">
    <citation type="submission" date="2022-11" db="EMBL/GenBank/DDBJ databases">
        <authorList>
            <person name="Petersen C."/>
        </authorList>
    </citation>
    <scope>NUCLEOTIDE SEQUENCE</scope>
    <source>
        <strain evidence="5">IBT 21917</strain>
    </source>
</reference>
<gene>
    <name evidence="5" type="ORF">N7492_010035</name>
</gene>
<dbReference type="InterPro" id="IPR008949">
    <property type="entry name" value="Isoprenoid_synthase_dom_sf"/>
</dbReference>
<dbReference type="GO" id="GO:0008299">
    <property type="term" value="P:isoprenoid biosynthetic process"/>
    <property type="evidence" value="ECO:0007669"/>
    <property type="project" value="UniProtKB-ARBA"/>
</dbReference>
<dbReference type="GO" id="GO:0010333">
    <property type="term" value="F:terpene synthase activity"/>
    <property type="evidence" value="ECO:0007669"/>
    <property type="project" value="InterPro"/>
</dbReference>
<dbReference type="SFLD" id="SFLDG01020">
    <property type="entry name" value="Terpene_Cyclase_Like_2"/>
    <property type="match status" value="1"/>
</dbReference>
<dbReference type="EMBL" id="JAPQKO010000008">
    <property type="protein sequence ID" value="KAJ5151740.1"/>
    <property type="molecule type" value="Genomic_DNA"/>
</dbReference>
<dbReference type="PANTHER" id="PTHR35201">
    <property type="entry name" value="TERPENE SYNTHASE"/>
    <property type="match status" value="1"/>
</dbReference>
<dbReference type="OrthoDB" id="2861623at2759"/>
<name>A0A9W9HMZ5_9EURO</name>
<keyword evidence="4" id="KW-0456">Lyase</keyword>
<keyword evidence="6" id="KW-1185">Reference proteome</keyword>
<evidence type="ECO:0000313" key="5">
    <source>
        <dbReference type="EMBL" id="KAJ5151740.1"/>
    </source>
</evidence>
<evidence type="ECO:0000313" key="6">
    <source>
        <dbReference type="Proteomes" id="UP001146351"/>
    </source>
</evidence>
<accession>A0A9W9HMZ5</accession>
<dbReference type="PANTHER" id="PTHR35201:SF4">
    <property type="entry name" value="BETA-PINACENE SYNTHASE-RELATED"/>
    <property type="match status" value="1"/>
</dbReference>
<reference evidence="5" key="2">
    <citation type="journal article" date="2023" name="IMA Fungus">
        <title>Comparative genomic study of the Penicillium genus elucidates a diverse pangenome and 15 lateral gene transfer events.</title>
        <authorList>
            <person name="Petersen C."/>
            <person name="Sorensen T."/>
            <person name="Nielsen M.R."/>
            <person name="Sondergaard T.E."/>
            <person name="Sorensen J.L."/>
            <person name="Fitzpatrick D.A."/>
            <person name="Frisvad J.C."/>
            <person name="Nielsen K.L."/>
        </authorList>
    </citation>
    <scope>NUCLEOTIDE SEQUENCE</scope>
    <source>
        <strain evidence="5">IBT 21917</strain>
    </source>
</reference>
<organism evidence="5 6">
    <name type="scientific">Penicillium capsulatum</name>
    <dbReference type="NCBI Taxonomy" id="69766"/>
    <lineage>
        <taxon>Eukaryota</taxon>
        <taxon>Fungi</taxon>
        <taxon>Dikarya</taxon>
        <taxon>Ascomycota</taxon>
        <taxon>Pezizomycotina</taxon>
        <taxon>Eurotiomycetes</taxon>
        <taxon>Eurotiomycetidae</taxon>
        <taxon>Eurotiales</taxon>
        <taxon>Aspergillaceae</taxon>
        <taxon>Penicillium</taxon>
    </lineage>
</organism>
<dbReference type="EC" id="4.2.3.-" evidence="4"/>
<keyword evidence="3 4" id="KW-0460">Magnesium</keyword>
<evidence type="ECO:0000256" key="2">
    <source>
        <dbReference type="ARBA" id="ARBA00006333"/>
    </source>
</evidence>
<dbReference type="SFLD" id="SFLDS00005">
    <property type="entry name" value="Isoprenoid_Synthase_Type_I"/>
    <property type="match status" value="1"/>
</dbReference>
<dbReference type="SUPFAM" id="SSF48576">
    <property type="entry name" value="Terpenoid synthases"/>
    <property type="match status" value="1"/>
</dbReference>